<evidence type="ECO:0000256" key="1">
    <source>
        <dbReference type="SAM" id="MobiDB-lite"/>
    </source>
</evidence>
<dbReference type="InParanoid" id="B4D8M0"/>
<feature type="compositionally biased region" description="Low complexity" evidence="1">
    <location>
        <begin position="21"/>
        <end position="32"/>
    </location>
</feature>
<proteinExistence type="predicted"/>
<feature type="region of interest" description="Disordered" evidence="1">
    <location>
        <begin position="1"/>
        <end position="37"/>
    </location>
</feature>
<dbReference type="EMBL" id="ABVL01000022">
    <property type="protein sequence ID" value="EDY17242.1"/>
    <property type="molecule type" value="Genomic_DNA"/>
</dbReference>
<protein>
    <submittedName>
        <fullName evidence="2">Uncharacterized protein</fullName>
    </submittedName>
</protein>
<sequence length="193" mass="20871">MLLVASCSRVSSSKFTQEPGSSPAPKAASAPAQTQTQDWTKTVSWLFSPPQATPAPLTDAKVPSLPNAPVAAQNFQPNPAQGAKEAAIKMYPQLAVKDSTFNKTFRDLYLEESQKHPQLLTQADWPLILAHRTADILTPPAPIVPAGPTGSAPQVADAKSKWPSPTPSSNPLDRGAYNQARSPYWWGPWIRTY</sequence>
<dbReference type="Proteomes" id="UP000005824">
    <property type="component" value="Unassembled WGS sequence"/>
</dbReference>
<reference evidence="2 3" key="1">
    <citation type="journal article" date="2011" name="J. Bacteriol.">
        <title>Genome sequence of Chthoniobacter flavus Ellin428, an aerobic heterotrophic soil bacterium.</title>
        <authorList>
            <person name="Kant R."/>
            <person name="van Passel M.W."/>
            <person name="Palva A."/>
            <person name="Lucas S."/>
            <person name="Lapidus A."/>
            <person name="Glavina Del Rio T."/>
            <person name="Dalin E."/>
            <person name="Tice H."/>
            <person name="Bruce D."/>
            <person name="Goodwin L."/>
            <person name="Pitluck S."/>
            <person name="Larimer F.W."/>
            <person name="Land M.L."/>
            <person name="Hauser L."/>
            <person name="Sangwan P."/>
            <person name="de Vos W.M."/>
            <person name="Janssen P.H."/>
            <person name="Smidt H."/>
        </authorList>
    </citation>
    <scope>NUCLEOTIDE SEQUENCE [LARGE SCALE GENOMIC DNA]</scope>
    <source>
        <strain evidence="2 3">Ellin428</strain>
    </source>
</reference>
<evidence type="ECO:0000313" key="2">
    <source>
        <dbReference type="EMBL" id="EDY17242.1"/>
    </source>
</evidence>
<comment type="caution">
    <text evidence="2">The sequence shown here is derived from an EMBL/GenBank/DDBJ whole genome shotgun (WGS) entry which is preliminary data.</text>
</comment>
<name>B4D8M0_9BACT</name>
<accession>B4D8M0</accession>
<feature type="compositionally biased region" description="Polar residues" evidence="1">
    <location>
        <begin position="8"/>
        <end position="20"/>
    </location>
</feature>
<organism evidence="2 3">
    <name type="scientific">Chthoniobacter flavus Ellin428</name>
    <dbReference type="NCBI Taxonomy" id="497964"/>
    <lineage>
        <taxon>Bacteria</taxon>
        <taxon>Pseudomonadati</taxon>
        <taxon>Verrucomicrobiota</taxon>
        <taxon>Spartobacteria</taxon>
        <taxon>Chthoniobacterales</taxon>
        <taxon>Chthoniobacteraceae</taxon>
        <taxon>Chthoniobacter</taxon>
    </lineage>
</organism>
<evidence type="ECO:0000313" key="3">
    <source>
        <dbReference type="Proteomes" id="UP000005824"/>
    </source>
</evidence>
<dbReference type="STRING" id="497964.CfE428DRAFT_5260"/>
<feature type="region of interest" description="Disordered" evidence="1">
    <location>
        <begin position="140"/>
        <end position="179"/>
    </location>
</feature>
<dbReference type="AlphaFoldDB" id="B4D8M0"/>
<gene>
    <name evidence="2" type="ORF">CfE428DRAFT_5260</name>
</gene>
<keyword evidence="3" id="KW-1185">Reference proteome</keyword>